<dbReference type="InParanoid" id="A0A2K2CQ37"/>
<evidence type="ECO:0000313" key="2">
    <source>
        <dbReference type="EMBL" id="PNT64155.1"/>
    </source>
</evidence>
<dbReference type="Gramene" id="PNT64155">
    <property type="protein sequence ID" value="PNT64155"/>
    <property type="gene ID" value="BRADI_4g25155v3"/>
</dbReference>
<gene>
    <name evidence="2" type="ORF">BRADI_4g25155v3</name>
</gene>
<feature type="region of interest" description="Disordered" evidence="1">
    <location>
        <begin position="1"/>
        <end position="25"/>
    </location>
</feature>
<dbReference type="AlphaFoldDB" id="A0A2K2CQ37"/>
<dbReference type="EMBL" id="CM000883">
    <property type="protein sequence ID" value="PNT64155.1"/>
    <property type="molecule type" value="Genomic_DNA"/>
</dbReference>
<evidence type="ECO:0000313" key="3">
    <source>
        <dbReference type="EnsemblPlants" id="PNT64155"/>
    </source>
</evidence>
<proteinExistence type="predicted"/>
<protein>
    <submittedName>
        <fullName evidence="2 3">Uncharacterized protein</fullName>
    </submittedName>
</protein>
<reference evidence="2 3" key="1">
    <citation type="journal article" date="2010" name="Nature">
        <title>Genome sequencing and analysis of the model grass Brachypodium distachyon.</title>
        <authorList>
            <consortium name="International Brachypodium Initiative"/>
        </authorList>
    </citation>
    <scope>NUCLEOTIDE SEQUENCE [LARGE SCALE GENOMIC DNA]</scope>
    <source>
        <strain evidence="2 3">Bd21</strain>
    </source>
</reference>
<organism evidence="2">
    <name type="scientific">Brachypodium distachyon</name>
    <name type="common">Purple false brome</name>
    <name type="synonym">Trachynia distachya</name>
    <dbReference type="NCBI Taxonomy" id="15368"/>
    <lineage>
        <taxon>Eukaryota</taxon>
        <taxon>Viridiplantae</taxon>
        <taxon>Streptophyta</taxon>
        <taxon>Embryophyta</taxon>
        <taxon>Tracheophyta</taxon>
        <taxon>Spermatophyta</taxon>
        <taxon>Magnoliopsida</taxon>
        <taxon>Liliopsida</taxon>
        <taxon>Poales</taxon>
        <taxon>Poaceae</taxon>
        <taxon>BOP clade</taxon>
        <taxon>Pooideae</taxon>
        <taxon>Stipodae</taxon>
        <taxon>Brachypodieae</taxon>
        <taxon>Brachypodium</taxon>
    </lineage>
</organism>
<reference evidence="3" key="3">
    <citation type="submission" date="2018-08" db="UniProtKB">
        <authorList>
            <consortium name="EnsemblPlants"/>
        </authorList>
    </citation>
    <scope>IDENTIFICATION</scope>
    <source>
        <strain evidence="3">cv. Bd21</strain>
    </source>
</reference>
<keyword evidence="4" id="KW-1185">Reference proteome</keyword>
<accession>A0A2K2CQ37</accession>
<evidence type="ECO:0000313" key="4">
    <source>
        <dbReference type="Proteomes" id="UP000008810"/>
    </source>
</evidence>
<evidence type="ECO:0000256" key="1">
    <source>
        <dbReference type="SAM" id="MobiDB-lite"/>
    </source>
</evidence>
<dbReference type="EnsemblPlants" id="PNT64155">
    <property type="protein sequence ID" value="PNT64155"/>
    <property type="gene ID" value="BRADI_4g25155v3"/>
</dbReference>
<reference evidence="2" key="2">
    <citation type="submission" date="2017-06" db="EMBL/GenBank/DDBJ databases">
        <title>WGS assembly of Brachypodium distachyon.</title>
        <authorList>
            <consortium name="The International Brachypodium Initiative"/>
            <person name="Lucas S."/>
            <person name="Harmon-Smith M."/>
            <person name="Lail K."/>
            <person name="Tice H."/>
            <person name="Grimwood J."/>
            <person name="Bruce D."/>
            <person name="Barry K."/>
            <person name="Shu S."/>
            <person name="Lindquist E."/>
            <person name="Wang M."/>
            <person name="Pitluck S."/>
            <person name="Vogel J.P."/>
            <person name="Garvin D.F."/>
            <person name="Mockler T.C."/>
            <person name="Schmutz J."/>
            <person name="Rokhsar D."/>
            <person name="Bevan M.W."/>
        </authorList>
    </citation>
    <scope>NUCLEOTIDE SEQUENCE</scope>
    <source>
        <strain evidence="2">Bd21</strain>
    </source>
</reference>
<dbReference type="Proteomes" id="UP000008810">
    <property type="component" value="Chromosome 4"/>
</dbReference>
<sequence length="87" mass="9263">MSNIVNDNGGSGNGRGEHNGGRQVVPPLQLNLGPMVAAPPAVAVEEGEGSDMILYQCNSCPRLCMLERGELARCLHCNQLSLFIRNA</sequence>
<name>A0A2K2CQ37_BRADI</name>